<evidence type="ECO:0000313" key="1">
    <source>
        <dbReference type="EMBL" id="GFA80520.1"/>
    </source>
</evidence>
<name>A0A699K8H4_TANCI</name>
<comment type="caution">
    <text evidence="1">The sequence shown here is derived from an EMBL/GenBank/DDBJ whole genome shotgun (WGS) entry which is preliminary data.</text>
</comment>
<dbReference type="EMBL" id="BKCJ010491352">
    <property type="protein sequence ID" value="GFA80520.1"/>
    <property type="molecule type" value="Genomic_DNA"/>
</dbReference>
<proteinExistence type="predicted"/>
<gene>
    <name evidence="1" type="ORF">Tci_652492</name>
</gene>
<dbReference type="AlphaFoldDB" id="A0A699K8H4"/>
<sequence length="70" mass="8170">IMEQEKEQQIALDEALVPIDDQVKIGSCNIRIDPLKKQKEPTYQLSLDIIKHYSCYNSFLKTVDVPQIYM</sequence>
<protein>
    <submittedName>
        <fullName evidence="1">Uncharacterized protein</fullName>
    </submittedName>
</protein>
<organism evidence="1">
    <name type="scientific">Tanacetum cinerariifolium</name>
    <name type="common">Dalmatian daisy</name>
    <name type="synonym">Chrysanthemum cinerariifolium</name>
    <dbReference type="NCBI Taxonomy" id="118510"/>
    <lineage>
        <taxon>Eukaryota</taxon>
        <taxon>Viridiplantae</taxon>
        <taxon>Streptophyta</taxon>
        <taxon>Embryophyta</taxon>
        <taxon>Tracheophyta</taxon>
        <taxon>Spermatophyta</taxon>
        <taxon>Magnoliopsida</taxon>
        <taxon>eudicotyledons</taxon>
        <taxon>Gunneridae</taxon>
        <taxon>Pentapetalae</taxon>
        <taxon>asterids</taxon>
        <taxon>campanulids</taxon>
        <taxon>Asterales</taxon>
        <taxon>Asteraceae</taxon>
        <taxon>Asteroideae</taxon>
        <taxon>Anthemideae</taxon>
        <taxon>Anthemidinae</taxon>
        <taxon>Tanacetum</taxon>
    </lineage>
</organism>
<feature type="non-terminal residue" evidence="1">
    <location>
        <position position="1"/>
    </location>
</feature>
<reference evidence="1" key="1">
    <citation type="journal article" date="2019" name="Sci. Rep.">
        <title>Draft genome of Tanacetum cinerariifolium, the natural source of mosquito coil.</title>
        <authorList>
            <person name="Yamashiro T."/>
            <person name="Shiraishi A."/>
            <person name="Satake H."/>
            <person name="Nakayama K."/>
        </authorList>
    </citation>
    <scope>NUCLEOTIDE SEQUENCE</scope>
</reference>
<accession>A0A699K8H4</accession>